<evidence type="ECO:0000313" key="11">
    <source>
        <dbReference type="Proteomes" id="UP001515480"/>
    </source>
</evidence>
<evidence type="ECO:0000256" key="7">
    <source>
        <dbReference type="SAM" id="Coils"/>
    </source>
</evidence>
<dbReference type="InterPro" id="IPR019734">
    <property type="entry name" value="TPR_rpt"/>
</dbReference>
<evidence type="ECO:0000256" key="8">
    <source>
        <dbReference type="SAM" id="MobiDB-lite"/>
    </source>
</evidence>
<comment type="caution">
    <text evidence="10">The sequence shown here is derived from an EMBL/GenBank/DDBJ whole genome shotgun (WGS) entry which is preliminary data.</text>
</comment>
<dbReference type="SUPFAM" id="SSF48452">
    <property type="entry name" value="TPR-like"/>
    <property type="match status" value="1"/>
</dbReference>
<evidence type="ECO:0000256" key="2">
    <source>
        <dbReference type="ARBA" id="ARBA00006817"/>
    </source>
</evidence>
<dbReference type="InterPro" id="IPR050754">
    <property type="entry name" value="FKBP4/5/8-like"/>
</dbReference>
<dbReference type="InterPro" id="IPR011990">
    <property type="entry name" value="TPR-like_helical_dom_sf"/>
</dbReference>
<keyword evidence="6" id="KW-0802">TPR repeat</keyword>
<protein>
    <recommendedName>
        <fullName evidence="3">peptidylprolyl isomerase</fullName>
        <ecNumber evidence="3">5.2.1.8</ecNumber>
    </recommendedName>
</protein>
<dbReference type="Proteomes" id="UP001515480">
    <property type="component" value="Unassembled WGS sequence"/>
</dbReference>
<evidence type="ECO:0000256" key="6">
    <source>
        <dbReference type="PROSITE-ProRule" id="PRU00339"/>
    </source>
</evidence>
<evidence type="ECO:0000256" key="1">
    <source>
        <dbReference type="ARBA" id="ARBA00000971"/>
    </source>
</evidence>
<keyword evidence="11" id="KW-1185">Reference proteome</keyword>
<dbReference type="PANTHER" id="PTHR46512">
    <property type="entry name" value="PEPTIDYLPROLYL ISOMERASE"/>
    <property type="match status" value="1"/>
</dbReference>
<dbReference type="Gene3D" id="1.25.40.10">
    <property type="entry name" value="Tetratricopeptide repeat domain"/>
    <property type="match status" value="1"/>
</dbReference>
<feature type="coiled-coil region" evidence="7">
    <location>
        <begin position="252"/>
        <end position="289"/>
    </location>
</feature>
<feature type="compositionally biased region" description="Basic and acidic residues" evidence="8">
    <location>
        <begin position="357"/>
        <end position="368"/>
    </location>
</feature>
<organism evidence="10 11">
    <name type="scientific">Prymnesium parvum</name>
    <name type="common">Toxic golden alga</name>
    <dbReference type="NCBI Taxonomy" id="97485"/>
    <lineage>
        <taxon>Eukaryota</taxon>
        <taxon>Haptista</taxon>
        <taxon>Haptophyta</taxon>
        <taxon>Prymnesiophyceae</taxon>
        <taxon>Prymnesiales</taxon>
        <taxon>Prymnesiaceae</taxon>
        <taxon>Prymnesium</taxon>
    </lineage>
</organism>
<keyword evidence="7" id="KW-0175">Coiled coil</keyword>
<keyword evidence="4" id="KW-0697">Rotamase</keyword>
<evidence type="ECO:0000256" key="3">
    <source>
        <dbReference type="ARBA" id="ARBA00013194"/>
    </source>
</evidence>
<dbReference type="EMBL" id="JBGBPQ010000001">
    <property type="protein sequence ID" value="KAL1529385.1"/>
    <property type="molecule type" value="Genomic_DNA"/>
</dbReference>
<evidence type="ECO:0000256" key="4">
    <source>
        <dbReference type="ARBA" id="ARBA00023110"/>
    </source>
</evidence>
<dbReference type="PROSITE" id="PS50005">
    <property type="entry name" value="TPR"/>
    <property type="match status" value="1"/>
</dbReference>
<keyword evidence="5" id="KW-0413">Isomerase</keyword>
<dbReference type="SUPFAM" id="SSF103111">
    <property type="entry name" value="Activator of Hsp90 ATPase, Aha1"/>
    <property type="match status" value="1"/>
</dbReference>
<dbReference type="Pfam" id="PF09229">
    <property type="entry name" value="Aha1_N"/>
    <property type="match status" value="1"/>
</dbReference>
<dbReference type="EC" id="5.2.1.8" evidence="3"/>
<name>A0AB34K5K4_PRYPA</name>
<comment type="catalytic activity">
    <reaction evidence="1">
        <text>[protein]-peptidylproline (omega=180) = [protein]-peptidylproline (omega=0)</text>
        <dbReference type="Rhea" id="RHEA:16237"/>
        <dbReference type="Rhea" id="RHEA-COMP:10747"/>
        <dbReference type="Rhea" id="RHEA-COMP:10748"/>
        <dbReference type="ChEBI" id="CHEBI:83833"/>
        <dbReference type="ChEBI" id="CHEBI:83834"/>
        <dbReference type="EC" id="5.2.1.8"/>
    </reaction>
</comment>
<dbReference type="InterPro" id="IPR015310">
    <property type="entry name" value="AHSA1-like_N"/>
</dbReference>
<feature type="repeat" description="TPR" evidence="6">
    <location>
        <begin position="177"/>
        <end position="210"/>
    </location>
</feature>
<dbReference type="GO" id="GO:0003755">
    <property type="term" value="F:peptidyl-prolyl cis-trans isomerase activity"/>
    <property type="evidence" value="ECO:0007669"/>
    <property type="project" value="UniProtKB-EC"/>
</dbReference>
<dbReference type="AlphaFoldDB" id="A0AB34K5K4"/>
<feature type="domain" description="Activator of Hsp90 ATPase AHSA1-like N-terminal" evidence="9">
    <location>
        <begin position="451"/>
        <end position="540"/>
    </location>
</feature>
<dbReference type="InterPro" id="IPR036338">
    <property type="entry name" value="Aha1"/>
</dbReference>
<evidence type="ECO:0000313" key="10">
    <source>
        <dbReference type="EMBL" id="KAL1529385.1"/>
    </source>
</evidence>
<reference evidence="10 11" key="1">
    <citation type="journal article" date="2024" name="Science">
        <title>Giant polyketide synthase enzymes in the biosynthesis of giant marine polyether toxins.</title>
        <authorList>
            <person name="Fallon T.R."/>
            <person name="Shende V.V."/>
            <person name="Wierzbicki I.H."/>
            <person name="Pendleton A.L."/>
            <person name="Watervoot N.F."/>
            <person name="Auber R.P."/>
            <person name="Gonzalez D.J."/>
            <person name="Wisecaver J.H."/>
            <person name="Moore B.S."/>
        </authorList>
    </citation>
    <scope>NUCLEOTIDE SEQUENCE [LARGE SCALE GENOMIC DNA]</scope>
    <source>
        <strain evidence="10 11">12B1</strain>
    </source>
</reference>
<dbReference type="PANTHER" id="PTHR46512:SF9">
    <property type="entry name" value="PEPTIDYLPROLYL ISOMERASE"/>
    <property type="match status" value="1"/>
</dbReference>
<accession>A0AB34K5K4</accession>
<comment type="similarity">
    <text evidence="2">Belongs to the AHA1 family.</text>
</comment>
<gene>
    <name evidence="10" type="ORF">AB1Y20_000336</name>
</gene>
<dbReference type="GO" id="GO:0001671">
    <property type="term" value="F:ATPase activator activity"/>
    <property type="evidence" value="ECO:0007669"/>
    <property type="project" value="InterPro"/>
</dbReference>
<evidence type="ECO:0000256" key="5">
    <source>
        <dbReference type="ARBA" id="ARBA00023235"/>
    </source>
</evidence>
<feature type="region of interest" description="Disordered" evidence="8">
    <location>
        <begin position="341"/>
        <end position="383"/>
    </location>
</feature>
<dbReference type="GO" id="GO:0051087">
    <property type="term" value="F:protein-folding chaperone binding"/>
    <property type="evidence" value="ECO:0007669"/>
    <property type="project" value="InterPro"/>
</dbReference>
<proteinExistence type="inferred from homology"/>
<dbReference type="Gene3D" id="3.15.10.20">
    <property type="entry name" value="Activator of Hsp90 ATPase Aha1, N-terminal domain"/>
    <property type="match status" value="1"/>
</dbReference>
<dbReference type="SMART" id="SM00028">
    <property type="entry name" value="TPR"/>
    <property type="match status" value="3"/>
</dbReference>
<sequence length="594" mass="64179">MALSLSDLVSRGCDLRELRDASETEVEELLLALGFESADDRAVLQGLLHRLPQDLSSDELASWASRAEASEAASGDEILARAEELKAQGNAHFKADELGRASTAYQGAIEVLTSPAGKKALEQWWTALKETADAADAATPLLVSLHTNLAAVHNKLGQWQMCVAAASSALALDASSVKARFRRGVAHSNLAQYDEAKADLTAVVRADPRNREARTVLEVVSAAIQARRDPERKKSEKELYSKAFQGPSLYAADEARERQRVAEEARRVAEEEAALLREWRAECARLRALAPAAVAVQASVAKRSGWKEMEEGMLVDSAAKGDPESLSALDKMAPISLSDFKTQREKAQQEARAAQQEAERRRRREAEAARTVSGEEAADEEEEELLKGLSKGYKKRADGTTTTFFDRQVDPATKALLDAQKAPRRIEADAAAAPAAAKVGSAWNTAGTWEETDASAWATAQLRSRLSGLEIEGASSIARGVRVASVKSIEGTASVITMRGKTRHPFEFKFELEWESESGEADGDAVKGVLSYSDVCPLASGGDAASSMVSYELAEHFTLPPTAEVAADVQTALTSLKKLVNEAVELFLMDFKQH</sequence>
<evidence type="ECO:0000259" key="9">
    <source>
        <dbReference type="Pfam" id="PF09229"/>
    </source>
</evidence>